<evidence type="ECO:0000259" key="1">
    <source>
        <dbReference type="Pfam" id="PF13966"/>
    </source>
</evidence>
<gene>
    <name evidence="2" type="ORF">C5167_047230</name>
</gene>
<dbReference type="Pfam" id="PF13966">
    <property type="entry name" value="zf-RVT"/>
    <property type="match status" value="1"/>
</dbReference>
<dbReference type="AlphaFoldDB" id="A0A4Y7LIJ6"/>
<accession>A0A4Y7LIJ6</accession>
<dbReference type="PANTHER" id="PTHR36617">
    <property type="entry name" value="PROTEIN, PUTATIVE-RELATED"/>
    <property type="match status" value="1"/>
</dbReference>
<proteinExistence type="predicted"/>
<name>A0A4Y7LIJ6_PAPSO</name>
<dbReference type="PANTHER" id="PTHR36617:SF16">
    <property type="entry name" value="OS04G0516500 PROTEIN"/>
    <property type="match status" value="1"/>
</dbReference>
<dbReference type="OMA" id="NADNANW"/>
<dbReference type="Proteomes" id="UP000316621">
    <property type="component" value="Chromosome 11"/>
</dbReference>
<organism evidence="2 3">
    <name type="scientific">Papaver somniferum</name>
    <name type="common">Opium poppy</name>
    <dbReference type="NCBI Taxonomy" id="3469"/>
    <lineage>
        <taxon>Eukaryota</taxon>
        <taxon>Viridiplantae</taxon>
        <taxon>Streptophyta</taxon>
        <taxon>Embryophyta</taxon>
        <taxon>Tracheophyta</taxon>
        <taxon>Spermatophyta</taxon>
        <taxon>Magnoliopsida</taxon>
        <taxon>Ranunculales</taxon>
        <taxon>Papaveraceae</taxon>
        <taxon>Papaveroideae</taxon>
        <taxon>Papaver</taxon>
    </lineage>
</organism>
<dbReference type="STRING" id="3469.A0A4Y7LIJ6"/>
<feature type="domain" description="Reverse transcriptase zinc-binding" evidence="1">
    <location>
        <begin position="116"/>
        <end position="171"/>
    </location>
</feature>
<sequence length="240" mass="27844">MNVLILDGGLKNQLPLMGIGKGDKIRLWEDKWCVQGPLNSTFPRLYAITNNKNSSPLSLFSPNDYGLHWKLNFSRSRLYDAEINELTSFLQILNDVAFFPEEDDELVWVGDKTWIFSVKSAYLNDCPAPSAIVFPRKKIWSKHWPHKVGFFLSQLVQNKLPTIDNLQKRKCVLAAFPANIQLRAFTSLVDLHKNWPCFNSSFIGKVVWNCIPASICWNVWLERNARCFSDKKKSRRCYHY</sequence>
<keyword evidence="3" id="KW-1185">Reference proteome</keyword>
<evidence type="ECO:0000313" key="2">
    <source>
        <dbReference type="EMBL" id="RZC84440.1"/>
    </source>
</evidence>
<dbReference type="EMBL" id="CM010725">
    <property type="protein sequence ID" value="RZC84440.1"/>
    <property type="molecule type" value="Genomic_DNA"/>
</dbReference>
<reference evidence="2 3" key="1">
    <citation type="journal article" date="2018" name="Science">
        <title>The opium poppy genome and morphinan production.</title>
        <authorList>
            <person name="Guo L."/>
            <person name="Winzer T."/>
            <person name="Yang X."/>
            <person name="Li Y."/>
            <person name="Ning Z."/>
            <person name="He Z."/>
            <person name="Teodor R."/>
            <person name="Lu Y."/>
            <person name="Bowser T.A."/>
            <person name="Graham I.A."/>
            <person name="Ye K."/>
        </authorList>
    </citation>
    <scope>NUCLEOTIDE SEQUENCE [LARGE SCALE GENOMIC DNA]</scope>
    <source>
        <strain evidence="3">cv. HN1</strain>
        <tissue evidence="2">Leaves</tissue>
    </source>
</reference>
<dbReference type="Gramene" id="RZC84440">
    <property type="protein sequence ID" value="RZC84440"/>
    <property type="gene ID" value="C5167_047230"/>
</dbReference>
<evidence type="ECO:0000313" key="3">
    <source>
        <dbReference type="Proteomes" id="UP000316621"/>
    </source>
</evidence>
<protein>
    <recommendedName>
        <fullName evidence="1">Reverse transcriptase zinc-binding domain-containing protein</fullName>
    </recommendedName>
</protein>
<dbReference type="InterPro" id="IPR026960">
    <property type="entry name" value="RVT-Znf"/>
</dbReference>